<evidence type="ECO:0000256" key="4">
    <source>
        <dbReference type="ARBA" id="ARBA00022490"/>
    </source>
</evidence>
<evidence type="ECO:0008006" key="9">
    <source>
        <dbReference type="Google" id="ProtNLM"/>
    </source>
</evidence>
<dbReference type="Proteomes" id="UP000436088">
    <property type="component" value="Unassembled WGS sequence"/>
</dbReference>
<reference evidence="7" key="1">
    <citation type="submission" date="2019-09" db="EMBL/GenBank/DDBJ databases">
        <title>Draft genome information of white flower Hibiscus syriacus.</title>
        <authorList>
            <person name="Kim Y.-M."/>
        </authorList>
    </citation>
    <scope>NUCLEOTIDE SEQUENCE [LARGE SCALE GENOMIC DNA]</scope>
    <source>
        <strain evidence="7">YM2019G1</strain>
    </source>
</reference>
<dbReference type="GO" id="GO:0005829">
    <property type="term" value="C:cytosol"/>
    <property type="evidence" value="ECO:0007669"/>
    <property type="project" value="UniProtKB-SubCell"/>
</dbReference>
<evidence type="ECO:0000256" key="5">
    <source>
        <dbReference type="ARBA" id="ARBA00023136"/>
    </source>
</evidence>
<dbReference type="GO" id="GO:0005886">
    <property type="term" value="C:plasma membrane"/>
    <property type="evidence" value="ECO:0007669"/>
    <property type="project" value="UniProtKB-SubCell"/>
</dbReference>
<keyword evidence="5" id="KW-0472">Membrane</keyword>
<evidence type="ECO:0000313" key="8">
    <source>
        <dbReference type="Proteomes" id="UP000436088"/>
    </source>
</evidence>
<comment type="similarity">
    <text evidence="6">Belongs to the Hyccin family.</text>
</comment>
<name>A0A6A2Y4H0_HIBSY</name>
<sequence>MSSSNPDSNAHSCIQSLSSILSSVPSSVSSSSNPSFSLLHDPTITSEISSLLRLPDSGSGDNNLCRWLYDTFHSTDPELKLVVLRFVPIIAGVYLTRISLRKSLAGFEAIVLALYAHETTARDGQPVTVNVPDLSQPSIYHEAKGSVKNKATELNLAVISPTLEPHGTMRSSRRARIVGVALELYYSKISQMPVSSKMEFCEFCDIWAAGQKSEESKGKKERRIPLPWELLQPSLRILGHCLLGSQKSKELLEAASMATKSLYNRCLHDVDAKGILATSSLLRLEQMALDPKLNVDHTEIDGNVLSLPNSNGPNPHADPTAMETLASLHSINAAWCTQLSLTRLSTSATVPTWHAACHATNPLFSASNLRECVGHQLLNIARFSRPQATMVDVKQIRVVEFD</sequence>
<keyword evidence="4" id="KW-0963">Cytoplasm</keyword>
<protein>
    <recommendedName>
        <fullName evidence="9">Hyccin</fullName>
    </recommendedName>
</protein>
<dbReference type="Pfam" id="PF09790">
    <property type="entry name" value="Hyccin"/>
    <property type="match status" value="1"/>
</dbReference>
<evidence type="ECO:0000256" key="3">
    <source>
        <dbReference type="ARBA" id="ARBA00022475"/>
    </source>
</evidence>
<dbReference type="GO" id="GO:0046854">
    <property type="term" value="P:phosphatidylinositol phosphate biosynthetic process"/>
    <property type="evidence" value="ECO:0007669"/>
    <property type="project" value="TreeGrafter"/>
</dbReference>
<dbReference type="AlphaFoldDB" id="A0A6A2Y4H0"/>
<dbReference type="EMBL" id="VEPZ02001331">
    <property type="protein sequence ID" value="KAE8678880.1"/>
    <property type="molecule type" value="Genomic_DNA"/>
</dbReference>
<dbReference type="GO" id="GO:0072659">
    <property type="term" value="P:protein localization to plasma membrane"/>
    <property type="evidence" value="ECO:0007669"/>
    <property type="project" value="TreeGrafter"/>
</dbReference>
<gene>
    <name evidence="7" type="ORF">F3Y22_tig00111402pilonHSYRG00420</name>
</gene>
<evidence type="ECO:0000256" key="1">
    <source>
        <dbReference type="ARBA" id="ARBA00004236"/>
    </source>
</evidence>
<keyword evidence="8" id="KW-1185">Reference proteome</keyword>
<keyword evidence="3" id="KW-1003">Cell membrane</keyword>
<evidence type="ECO:0000256" key="6">
    <source>
        <dbReference type="ARBA" id="ARBA00034482"/>
    </source>
</evidence>
<comment type="subcellular location">
    <subcellularLocation>
        <location evidence="1">Cell membrane</location>
    </subcellularLocation>
    <subcellularLocation>
        <location evidence="2">Cytoplasm</location>
        <location evidence="2">Cytosol</location>
    </subcellularLocation>
</comment>
<dbReference type="PANTHER" id="PTHR31220:SF10">
    <property type="entry name" value="HYCCIN"/>
    <property type="match status" value="1"/>
</dbReference>
<accession>A0A6A2Y4H0</accession>
<evidence type="ECO:0000313" key="7">
    <source>
        <dbReference type="EMBL" id="KAE8678880.1"/>
    </source>
</evidence>
<proteinExistence type="inferred from homology"/>
<dbReference type="InterPro" id="IPR018619">
    <property type="entry name" value="Hyccin"/>
</dbReference>
<comment type="caution">
    <text evidence="7">The sequence shown here is derived from an EMBL/GenBank/DDBJ whole genome shotgun (WGS) entry which is preliminary data.</text>
</comment>
<dbReference type="PANTHER" id="PTHR31220">
    <property type="entry name" value="HYCCIN RELATED"/>
    <property type="match status" value="1"/>
</dbReference>
<evidence type="ECO:0000256" key="2">
    <source>
        <dbReference type="ARBA" id="ARBA00004514"/>
    </source>
</evidence>
<organism evidence="7 8">
    <name type="scientific">Hibiscus syriacus</name>
    <name type="common">Rose of Sharon</name>
    <dbReference type="NCBI Taxonomy" id="106335"/>
    <lineage>
        <taxon>Eukaryota</taxon>
        <taxon>Viridiplantae</taxon>
        <taxon>Streptophyta</taxon>
        <taxon>Embryophyta</taxon>
        <taxon>Tracheophyta</taxon>
        <taxon>Spermatophyta</taxon>
        <taxon>Magnoliopsida</taxon>
        <taxon>eudicotyledons</taxon>
        <taxon>Gunneridae</taxon>
        <taxon>Pentapetalae</taxon>
        <taxon>rosids</taxon>
        <taxon>malvids</taxon>
        <taxon>Malvales</taxon>
        <taxon>Malvaceae</taxon>
        <taxon>Malvoideae</taxon>
        <taxon>Hibiscus</taxon>
    </lineage>
</organism>